<sequence>MPNYQPQELINLAVHILESIGVPQEDAAVVADALVQADLEGISSHGISRLSIYARRMMEKRIETNPNIHIERAGNVLKVDGGNGLGHVVTFRAIQAAIPLAKQEGIAAIAVRNSNHNGTASYYCRIACKEEIILIGMTNSPPGIVPTGGKKAFLGTNPIAFGFPARTSPPIIVDMSTSVAARGKIILAAKQGEKIPAGWAVDREGLITTDAKEALSGAVLPFGGAKGYALATAIELLTGVLSGAAFGPHVQNIYDDKAKKANVGHTFFLLHIPHWMPMEGYYRRVEQFVEELKSAPKAGDADEIYYPGERRYQRYLETLHSGISLSDEVWEELKQLAAMYGIPVRRLKW</sequence>
<gene>
    <name evidence="3" type="ORF">H1191_15555</name>
</gene>
<dbReference type="InterPro" id="IPR003767">
    <property type="entry name" value="Malate/L-lactate_DH-like"/>
</dbReference>
<evidence type="ECO:0000256" key="1">
    <source>
        <dbReference type="ARBA" id="ARBA00006056"/>
    </source>
</evidence>
<evidence type="ECO:0000313" key="4">
    <source>
        <dbReference type="Proteomes" id="UP000535491"/>
    </source>
</evidence>
<dbReference type="Gene3D" id="3.30.1370.60">
    <property type="entry name" value="Hypothetical oxidoreductase yiak, domain 2"/>
    <property type="match status" value="1"/>
</dbReference>
<organism evidence="3 4">
    <name type="scientific">Paenactinomyces guangxiensis</name>
    <dbReference type="NCBI Taxonomy" id="1490290"/>
    <lineage>
        <taxon>Bacteria</taxon>
        <taxon>Bacillati</taxon>
        <taxon>Bacillota</taxon>
        <taxon>Bacilli</taxon>
        <taxon>Bacillales</taxon>
        <taxon>Thermoactinomycetaceae</taxon>
        <taxon>Paenactinomyces</taxon>
    </lineage>
</organism>
<dbReference type="PANTHER" id="PTHR11091">
    <property type="entry name" value="OXIDOREDUCTASE-RELATED"/>
    <property type="match status" value="1"/>
</dbReference>
<evidence type="ECO:0000313" key="3">
    <source>
        <dbReference type="EMBL" id="MBA4495709.1"/>
    </source>
</evidence>
<dbReference type="InterPro" id="IPR036111">
    <property type="entry name" value="Mal/L-sulfo/L-lacto_DH-like_sf"/>
</dbReference>
<dbReference type="GO" id="GO:0016491">
    <property type="term" value="F:oxidoreductase activity"/>
    <property type="evidence" value="ECO:0007669"/>
    <property type="project" value="UniProtKB-KW"/>
</dbReference>
<dbReference type="EMBL" id="JACEIQ010000018">
    <property type="protein sequence ID" value="MBA4495709.1"/>
    <property type="molecule type" value="Genomic_DNA"/>
</dbReference>
<dbReference type="Proteomes" id="UP000535491">
    <property type="component" value="Unassembled WGS sequence"/>
</dbReference>
<evidence type="ECO:0000256" key="2">
    <source>
        <dbReference type="ARBA" id="ARBA00023002"/>
    </source>
</evidence>
<reference evidence="3 4" key="1">
    <citation type="submission" date="2020-07" db="EMBL/GenBank/DDBJ databases">
        <authorList>
            <person name="Feng H."/>
        </authorList>
    </citation>
    <scope>NUCLEOTIDE SEQUENCE [LARGE SCALE GENOMIC DNA]</scope>
    <source>
        <strain evidence="4">s-10</strain>
    </source>
</reference>
<keyword evidence="4" id="KW-1185">Reference proteome</keyword>
<comment type="caution">
    <text evidence="3">The sequence shown here is derived from an EMBL/GenBank/DDBJ whole genome shotgun (WGS) entry which is preliminary data.</text>
</comment>
<dbReference type="InterPro" id="IPR043144">
    <property type="entry name" value="Mal/L-sulf/L-lact_DH-like_ah"/>
</dbReference>
<dbReference type="RefSeq" id="WP_181753459.1">
    <property type="nucleotide sequence ID" value="NZ_JACEIQ010000018.1"/>
</dbReference>
<dbReference type="Gene3D" id="1.10.1530.10">
    <property type="match status" value="1"/>
</dbReference>
<protein>
    <submittedName>
        <fullName evidence="3">Ldh family oxidoreductase</fullName>
    </submittedName>
</protein>
<comment type="similarity">
    <text evidence="1">Belongs to the LDH2/MDH2 oxidoreductase family.</text>
</comment>
<dbReference type="SUPFAM" id="SSF89733">
    <property type="entry name" value="L-sulfolactate dehydrogenase-like"/>
    <property type="match status" value="1"/>
</dbReference>
<dbReference type="AlphaFoldDB" id="A0A7W2A9X9"/>
<dbReference type="Pfam" id="PF02615">
    <property type="entry name" value="Ldh_2"/>
    <property type="match status" value="1"/>
</dbReference>
<dbReference type="InterPro" id="IPR043143">
    <property type="entry name" value="Mal/L-sulf/L-lact_DH-like_NADP"/>
</dbReference>
<accession>A0A7W2A9X9</accession>
<dbReference type="PANTHER" id="PTHR11091:SF0">
    <property type="entry name" value="MALATE DEHYDROGENASE"/>
    <property type="match status" value="1"/>
</dbReference>
<keyword evidence="2" id="KW-0560">Oxidoreductase</keyword>
<proteinExistence type="inferred from homology"/>
<name>A0A7W2A9X9_9BACL</name>